<evidence type="ECO:0000256" key="1">
    <source>
        <dbReference type="SAM" id="MobiDB-lite"/>
    </source>
</evidence>
<feature type="compositionally biased region" description="Basic and acidic residues" evidence="1">
    <location>
        <begin position="176"/>
        <end position="188"/>
    </location>
</feature>
<accession>A0A922MBC2</accession>
<dbReference type="EMBL" id="JACEFF010000656">
    <property type="protein sequence ID" value="KAH9633307.1"/>
    <property type="molecule type" value="Genomic_DNA"/>
</dbReference>
<feature type="compositionally biased region" description="Basic and acidic residues" evidence="1">
    <location>
        <begin position="596"/>
        <end position="609"/>
    </location>
</feature>
<sequence>MPETIIESVLTGKLDSKLLIKWLNDESLEDTSEDCILNCCNKNDFVTCFLSFLRTQTDSTPEKLLSTRRKHRRSISDPTSEDRTMDSLSVKTDRQRSHESPSKDRKRTGRRVKTKLFNEEKSINQSASSDESRLSTGVDKLILSSTPMKNGIKPSDYPTLSLSSPVTPNPVTPRSFVKEQYERCDTPRLSHRHSRSQEKSCLGDYIVNVTKSSKKKKGRSSTENDDAKPELDLTSSDMFPEIGARKASSLRSEKRRIKPTNIDKSQKSISLNSFSAESIQTSPSLVEENSVFKQQRIQVKETNSFEAERNLLKQERHKLMEKFNILNTSSPQKVKIKRSEVFTRIWQNSSSTATGSVVKPKTIRISRDRPSRNLTEWWYQDTQSGGSRSSLRGRVKTLLCTGAGPSNFDITKEYLALSKKLGLLAKFLGLLASLPYTQLVVDPSNKNTVAKVICREVNYSTPKEKVLANDLALRNYVSRFLFFCTGNILCLVDFRVFVFLSWQYFVVFAVLCKDVEAELKTLIALGDLAMTTCHKTTVDVSAMTTPGAQFTAQHVSAAACVINLKVCIKPKEVNESFLSKLHAIWNVCCPDRKRSPPQEITLPERREELSPQFRNFEDEERAPTPISDEEIPTKIVIINPNPETSEKLTSNSEKMPTNSENSEKLPRKSGSQGQESDDSDVNLEFFDRILCPRNIMLLSDGKCVDVWEAMATVLVFLLKHDYLSEDSLTEQCLAVYRQDWSQ</sequence>
<proteinExistence type="predicted"/>
<feature type="region of interest" description="Disordered" evidence="1">
    <location>
        <begin position="596"/>
        <end position="678"/>
    </location>
</feature>
<reference evidence="2" key="1">
    <citation type="journal article" date="2021" name="G3 (Bethesda)">
        <title>Genome and transcriptome analysis of the beet armyworm Spodoptera exigua reveals targets for pest control. .</title>
        <authorList>
            <person name="Simon S."/>
            <person name="Breeschoten T."/>
            <person name="Jansen H.J."/>
            <person name="Dirks R.P."/>
            <person name="Schranz M.E."/>
            <person name="Ros V.I.D."/>
        </authorList>
    </citation>
    <scope>NUCLEOTIDE SEQUENCE</scope>
    <source>
        <strain evidence="2">TB_SE_WUR_2020</strain>
    </source>
</reference>
<evidence type="ECO:0000313" key="2">
    <source>
        <dbReference type="EMBL" id="KAH9633307.1"/>
    </source>
</evidence>
<feature type="region of interest" description="Disordered" evidence="1">
    <location>
        <begin position="61"/>
        <end position="198"/>
    </location>
</feature>
<feature type="region of interest" description="Disordered" evidence="1">
    <location>
        <begin position="245"/>
        <end position="264"/>
    </location>
</feature>
<comment type="caution">
    <text evidence="2">The sequence shown here is derived from an EMBL/GenBank/DDBJ whole genome shotgun (WGS) entry which is preliminary data.</text>
</comment>
<name>A0A922MBC2_SPOEX</name>
<gene>
    <name evidence="2" type="ORF">HF086_007655</name>
</gene>
<organism evidence="2 3">
    <name type="scientific">Spodoptera exigua</name>
    <name type="common">Beet armyworm</name>
    <name type="synonym">Noctua fulgens</name>
    <dbReference type="NCBI Taxonomy" id="7107"/>
    <lineage>
        <taxon>Eukaryota</taxon>
        <taxon>Metazoa</taxon>
        <taxon>Ecdysozoa</taxon>
        <taxon>Arthropoda</taxon>
        <taxon>Hexapoda</taxon>
        <taxon>Insecta</taxon>
        <taxon>Pterygota</taxon>
        <taxon>Neoptera</taxon>
        <taxon>Endopterygota</taxon>
        <taxon>Lepidoptera</taxon>
        <taxon>Glossata</taxon>
        <taxon>Ditrysia</taxon>
        <taxon>Noctuoidea</taxon>
        <taxon>Noctuidae</taxon>
        <taxon>Amphipyrinae</taxon>
        <taxon>Spodoptera</taxon>
    </lineage>
</organism>
<dbReference type="AlphaFoldDB" id="A0A922MBC2"/>
<feature type="compositionally biased region" description="Basic and acidic residues" evidence="1">
    <location>
        <begin position="80"/>
        <end position="103"/>
    </location>
</feature>
<feature type="compositionally biased region" description="Basic residues" evidence="1">
    <location>
        <begin position="104"/>
        <end position="114"/>
    </location>
</feature>
<feature type="non-terminal residue" evidence="2">
    <location>
        <position position="1"/>
    </location>
</feature>
<dbReference type="Proteomes" id="UP000814243">
    <property type="component" value="Unassembled WGS sequence"/>
</dbReference>
<feature type="compositionally biased region" description="Basic and acidic residues" evidence="1">
    <location>
        <begin position="220"/>
        <end position="231"/>
    </location>
</feature>
<feature type="region of interest" description="Disordered" evidence="1">
    <location>
        <begin position="212"/>
        <end position="234"/>
    </location>
</feature>
<evidence type="ECO:0000313" key="3">
    <source>
        <dbReference type="Proteomes" id="UP000814243"/>
    </source>
</evidence>
<protein>
    <submittedName>
        <fullName evidence="2">Uncharacterized protein</fullName>
    </submittedName>
</protein>
<feature type="compositionally biased region" description="Polar residues" evidence="1">
    <location>
        <begin position="641"/>
        <end position="660"/>
    </location>
</feature>